<sequence>MELAPLLKPQELEVLICGRLEVDVDLLQQCIEYSEGANEDMPHVQHFWEVLREMTSEERTSFLRFVWARSRMPNSAKDFPMNFKLQAAHDPGALGEPDQYLPHAQACFFALCTRLAEMLPLLEIPYYRGIRVRESWQQKGLKGERQEEPEPPSEQKAEDTGLEMQNDFESTMHDMPDDEEGEQNESEDREELDREMGDFHQNDENVVDEKLCGEDSDHDEDRTDEEKLKFEENSRGERRGTKG</sequence>
<keyword evidence="2" id="KW-1185">Reference proteome</keyword>
<dbReference type="EMBL" id="CM047582">
    <property type="protein sequence ID" value="KAI9915206.1"/>
    <property type="molecule type" value="Genomic_DNA"/>
</dbReference>
<evidence type="ECO:0000313" key="1">
    <source>
        <dbReference type="EMBL" id="KAI9915206.1"/>
    </source>
</evidence>
<proteinExistence type="predicted"/>
<accession>A0ACC0WA49</accession>
<name>A0ACC0WA49_9STRA</name>
<dbReference type="Proteomes" id="UP001163321">
    <property type="component" value="Chromosome 3"/>
</dbReference>
<organism evidence="1 2">
    <name type="scientific">Peronosclerospora sorghi</name>
    <dbReference type="NCBI Taxonomy" id="230839"/>
    <lineage>
        <taxon>Eukaryota</taxon>
        <taxon>Sar</taxon>
        <taxon>Stramenopiles</taxon>
        <taxon>Oomycota</taxon>
        <taxon>Peronosporomycetes</taxon>
        <taxon>Peronosporales</taxon>
        <taxon>Peronosporaceae</taxon>
        <taxon>Peronosclerospora</taxon>
    </lineage>
</organism>
<reference evidence="1 2" key="1">
    <citation type="journal article" date="2022" name="bioRxiv">
        <title>The genome of the oomycete Peronosclerospora sorghi, a cosmopolitan pathogen of maize and sorghum, is inflated with dispersed pseudogenes.</title>
        <authorList>
            <person name="Fletcher K."/>
            <person name="Martin F."/>
            <person name="Isakeit T."/>
            <person name="Cavanaugh K."/>
            <person name="Magill C."/>
            <person name="Michelmore R."/>
        </authorList>
    </citation>
    <scope>NUCLEOTIDE SEQUENCE [LARGE SCALE GENOMIC DNA]</scope>
    <source>
        <strain evidence="1">P6</strain>
    </source>
</reference>
<evidence type="ECO:0000313" key="2">
    <source>
        <dbReference type="Proteomes" id="UP001163321"/>
    </source>
</evidence>
<gene>
    <name evidence="1" type="ORF">PsorP6_007060</name>
</gene>
<comment type="caution">
    <text evidence="1">The sequence shown here is derived from an EMBL/GenBank/DDBJ whole genome shotgun (WGS) entry which is preliminary data.</text>
</comment>
<protein>
    <submittedName>
        <fullName evidence="1">Uncharacterized protein</fullName>
    </submittedName>
</protein>